<gene>
    <name evidence="2" type="ORF">KDA27_26965</name>
</gene>
<evidence type="ECO:0000259" key="1">
    <source>
        <dbReference type="Pfam" id="PF03781"/>
    </source>
</evidence>
<feature type="non-terminal residue" evidence="2">
    <location>
        <position position="1"/>
    </location>
</feature>
<dbReference type="Gene3D" id="2.30.42.10">
    <property type="match status" value="1"/>
</dbReference>
<feature type="domain" description="Sulfatase-modifying factor enzyme-like" evidence="1">
    <location>
        <begin position="334"/>
        <end position="579"/>
    </location>
</feature>
<proteinExistence type="predicted"/>
<sequence>RARTGYDALSGLNARYVEVAAETEPHLPYWRRTKEIAVFDSLRTLESQITRDLNDATTALYAAIEQAPDQRIEIAAKRRLEGLYRYLGQMGGLALKGDIRAYEELASDLGVGTYAAELDGGATVVFQAPRCADVNVFRYEDVEGRLTPLAFSPISCRIAEPVLVVERVLYPDLPFLPGDLVHTIDDVSVRTESDFAHAVEASAPEDTLRVELRRAGQLVTVNWLPRRLPDDSDEFGEELVDFRQQLGFWFQAYPLRPQPWTRVAHNTPLAFPKGSYLAYVTAPGHASARVPFVASGVSDTVRLRLPLEADIPSGFELVHEGYAGIGGLDQDYLQALPAGRVWVNEFAMARHEVTVRDYFEFLNAPETRNLIDENGRMRPKSPEGAAILTERSDASQSTVGPMETFQVVPSRIATRASDGSWSISPESPVTSDWPVVNVTLLGALEFAHWLTERCQGRWNFRIPTDVEWEKAARGVDRRTYVWGDYLMWPYCYNPRGHLGTSYPVGTGLIPYDESVYGIRDMEGSADEWTVTRTVAGLPYRSRRGGDWNTTDDYRFKLETRVGTFPERTSSANSLGFRLVTDLRTQGTRMDSVSHHP</sequence>
<dbReference type="InterPro" id="IPR036034">
    <property type="entry name" value="PDZ_sf"/>
</dbReference>
<dbReference type="Gene3D" id="3.90.1580.10">
    <property type="entry name" value="paralog of FGE (formylglycine-generating enzyme)"/>
    <property type="match status" value="1"/>
</dbReference>
<dbReference type="InterPro" id="IPR016187">
    <property type="entry name" value="CTDL_fold"/>
</dbReference>
<dbReference type="SUPFAM" id="SSF50156">
    <property type="entry name" value="PDZ domain-like"/>
    <property type="match status" value="1"/>
</dbReference>
<organism evidence="2 3">
    <name type="scientific">Eiseniibacteriota bacterium</name>
    <dbReference type="NCBI Taxonomy" id="2212470"/>
    <lineage>
        <taxon>Bacteria</taxon>
        <taxon>Candidatus Eiseniibacteriota</taxon>
    </lineage>
</organism>
<evidence type="ECO:0000313" key="3">
    <source>
        <dbReference type="Proteomes" id="UP000739538"/>
    </source>
</evidence>
<comment type="caution">
    <text evidence="2">The sequence shown here is derived from an EMBL/GenBank/DDBJ whole genome shotgun (WGS) entry which is preliminary data.</text>
</comment>
<dbReference type="InterPro" id="IPR042095">
    <property type="entry name" value="SUMF_sf"/>
</dbReference>
<dbReference type="EMBL" id="JAGQHS010000355">
    <property type="protein sequence ID" value="MCA9759465.1"/>
    <property type="molecule type" value="Genomic_DNA"/>
</dbReference>
<dbReference type="InterPro" id="IPR005532">
    <property type="entry name" value="SUMF_dom"/>
</dbReference>
<dbReference type="PANTHER" id="PTHR23150">
    <property type="entry name" value="SULFATASE MODIFYING FACTOR 1, 2"/>
    <property type="match status" value="1"/>
</dbReference>
<dbReference type="Pfam" id="PF03781">
    <property type="entry name" value="FGE-sulfatase"/>
    <property type="match status" value="1"/>
</dbReference>
<name>A0A956NLN5_UNCEI</name>
<dbReference type="InterPro" id="IPR051043">
    <property type="entry name" value="Sulfatase_Mod_Factor_Kinase"/>
</dbReference>
<dbReference type="SUPFAM" id="SSF56436">
    <property type="entry name" value="C-type lectin-like"/>
    <property type="match status" value="1"/>
</dbReference>
<dbReference type="AlphaFoldDB" id="A0A956NLN5"/>
<dbReference type="GO" id="GO:0120147">
    <property type="term" value="F:formylglycine-generating oxidase activity"/>
    <property type="evidence" value="ECO:0007669"/>
    <property type="project" value="TreeGrafter"/>
</dbReference>
<evidence type="ECO:0000313" key="2">
    <source>
        <dbReference type="EMBL" id="MCA9759465.1"/>
    </source>
</evidence>
<accession>A0A956NLN5</accession>
<reference evidence="2" key="2">
    <citation type="journal article" date="2021" name="Microbiome">
        <title>Successional dynamics and alternative stable states in a saline activated sludge microbial community over 9 years.</title>
        <authorList>
            <person name="Wang Y."/>
            <person name="Ye J."/>
            <person name="Ju F."/>
            <person name="Liu L."/>
            <person name="Boyd J.A."/>
            <person name="Deng Y."/>
            <person name="Parks D.H."/>
            <person name="Jiang X."/>
            <person name="Yin X."/>
            <person name="Woodcroft B.J."/>
            <person name="Tyson G.W."/>
            <person name="Hugenholtz P."/>
            <person name="Polz M.F."/>
            <person name="Zhang T."/>
        </authorList>
    </citation>
    <scope>NUCLEOTIDE SEQUENCE</scope>
    <source>
        <strain evidence="2">HKST-UBA02</strain>
    </source>
</reference>
<protein>
    <submittedName>
        <fullName evidence="2">SUMF1/EgtB/PvdO family nonheme iron enzyme</fullName>
    </submittedName>
</protein>
<reference evidence="2" key="1">
    <citation type="submission" date="2020-04" db="EMBL/GenBank/DDBJ databases">
        <authorList>
            <person name="Zhang T."/>
        </authorList>
    </citation>
    <scope>NUCLEOTIDE SEQUENCE</scope>
    <source>
        <strain evidence="2">HKST-UBA02</strain>
    </source>
</reference>
<dbReference type="Proteomes" id="UP000739538">
    <property type="component" value="Unassembled WGS sequence"/>
</dbReference>
<dbReference type="PANTHER" id="PTHR23150:SF19">
    <property type="entry name" value="FORMYLGLYCINE-GENERATING ENZYME"/>
    <property type="match status" value="1"/>
</dbReference>